<dbReference type="Gene3D" id="1.10.10.10">
    <property type="entry name" value="Winged helix-like DNA-binding domain superfamily/Winged helix DNA-binding domain"/>
    <property type="match status" value="1"/>
</dbReference>
<dbReference type="PROSITE" id="PS50901">
    <property type="entry name" value="FTSK"/>
    <property type="match status" value="1"/>
</dbReference>
<dbReference type="Pfam" id="PF17854">
    <property type="entry name" value="FtsK_alpha"/>
    <property type="match status" value="1"/>
</dbReference>
<dbReference type="EMBL" id="MASR01000001">
    <property type="protein sequence ID" value="OFE11930.1"/>
    <property type="molecule type" value="Genomic_DNA"/>
</dbReference>
<gene>
    <name evidence="18" type="ORF">PHACT_01210</name>
</gene>
<evidence type="ECO:0000256" key="14">
    <source>
        <dbReference type="PROSITE-ProRule" id="PRU00289"/>
    </source>
</evidence>
<evidence type="ECO:0000256" key="3">
    <source>
        <dbReference type="ARBA" id="ARBA00020887"/>
    </source>
</evidence>
<evidence type="ECO:0000256" key="7">
    <source>
        <dbReference type="ARBA" id="ARBA00022741"/>
    </source>
</evidence>
<comment type="similarity">
    <text evidence="2">Belongs to the FtsK/SpoIIIE/SftA family.</text>
</comment>
<dbReference type="GO" id="GO:0003677">
    <property type="term" value="F:DNA binding"/>
    <property type="evidence" value="ECO:0007669"/>
    <property type="project" value="UniProtKB-KW"/>
</dbReference>
<dbReference type="Gene3D" id="3.40.50.300">
    <property type="entry name" value="P-loop containing nucleotide triphosphate hydrolases"/>
    <property type="match status" value="1"/>
</dbReference>
<keyword evidence="9 14" id="KW-0067">ATP-binding</keyword>
<dbReference type="GO" id="GO:0051301">
    <property type="term" value="P:cell division"/>
    <property type="evidence" value="ECO:0007669"/>
    <property type="project" value="UniProtKB-KW"/>
</dbReference>
<keyword evidence="4" id="KW-1003">Cell membrane</keyword>
<feature type="transmembrane region" description="Helical" evidence="16">
    <location>
        <begin position="26"/>
        <end position="45"/>
    </location>
</feature>
<evidence type="ECO:0000256" key="8">
    <source>
        <dbReference type="ARBA" id="ARBA00022829"/>
    </source>
</evidence>
<dbReference type="CDD" id="cd01127">
    <property type="entry name" value="TrwB_TraG_TraD_VirD4"/>
    <property type="match status" value="1"/>
</dbReference>
<evidence type="ECO:0000256" key="15">
    <source>
        <dbReference type="SAM" id="MobiDB-lite"/>
    </source>
</evidence>
<keyword evidence="5 18" id="KW-0132">Cell division</keyword>
<dbReference type="RefSeq" id="WP_070115555.1">
    <property type="nucleotide sequence ID" value="NZ_CAXATG010000002.1"/>
</dbReference>
<sequence>MKNASKQKTVTDDRLNRLSQRIMREGALISAFLLGIVLLVALLSYSPQDPGFTTTGSGEPVNNAIGHMGAWLADVLLHMFGYFAYIFPLALGFKVFSLFRDSSREREFSWMVVSLKVMGIVLLVIGACTLATLHFAISDDNTWPAGGLIGSAMADASVPVLAIFGSTLVYLSIFLFGLTVTFEISWLKLVDRIGYWTINGVARANDAMRAWQEKREEANKVKQGVEKRKKALDVRIEKEKKRTPPRIEPVLSAPPQRSQRVEKERQTKLFTDSAPGELPAVSLLDEHKNAGNKGYSTESLEAMSKLLELKLQDFGIEIEVTAVHPGPVITRFEVQPAPGVKASRITGLGRDLARSLAVVGVRVVEVIPGKTVIGIEIPNEHREMIMLGQVLASPEFDKAQSALSMALGHDIVGKPVIVDLAKMPHLLVAGTTGSGKSVGINAMILSLLYKSTPEHVRMIMIDPKMLELSVYDGIPHLLTPVVTDMKDAANALRWSVAEMERRYKLMSALGVRNLAGYNKKVQDAIKAGEPIIDPIWRPDPMALQDDQQAPPLEALPNIVVVVDELADMMMVVGKKVEELIARIAQKARAAGIHLILATQRPSVDVLTGLIKANIPTRLSFMVQSKVDSRTILGEGGAEQLLGNGDMLFLPPGGGLAKRVHGAFVSDEEVHRVVADWKSRGEPVYIDEITQGVEERDMNMGGGSSGEGGEEDDALYDEAVAFVCESRKASISAVQRKLRIGYNRAARMIEAMEAAGVVSEMGTNGSREVLAPPPPR</sequence>
<evidence type="ECO:0000256" key="9">
    <source>
        <dbReference type="ARBA" id="ARBA00022840"/>
    </source>
</evidence>
<evidence type="ECO:0000256" key="12">
    <source>
        <dbReference type="ARBA" id="ARBA00023136"/>
    </source>
</evidence>
<dbReference type="PANTHER" id="PTHR22683:SF41">
    <property type="entry name" value="DNA TRANSLOCASE FTSK"/>
    <property type="match status" value="1"/>
</dbReference>
<evidence type="ECO:0000256" key="1">
    <source>
        <dbReference type="ARBA" id="ARBA00004651"/>
    </source>
</evidence>
<dbReference type="GO" id="GO:0005886">
    <property type="term" value="C:plasma membrane"/>
    <property type="evidence" value="ECO:0007669"/>
    <property type="project" value="UniProtKB-SubCell"/>
</dbReference>
<dbReference type="PANTHER" id="PTHR22683">
    <property type="entry name" value="SPORULATION PROTEIN RELATED"/>
    <property type="match status" value="1"/>
</dbReference>
<accession>A0A1E8CHI4</accession>
<protein>
    <recommendedName>
        <fullName evidence="3">DNA translocase FtsK</fullName>
    </recommendedName>
</protein>
<dbReference type="Gene3D" id="3.30.980.40">
    <property type="match status" value="1"/>
</dbReference>
<dbReference type="AlphaFoldDB" id="A0A1E8CHI4"/>
<feature type="transmembrane region" description="Helical" evidence="16">
    <location>
        <begin position="157"/>
        <end position="182"/>
    </location>
</feature>
<dbReference type="InterPro" id="IPR025199">
    <property type="entry name" value="FtsK_4TM"/>
</dbReference>
<dbReference type="InterPro" id="IPR027417">
    <property type="entry name" value="P-loop_NTPase"/>
</dbReference>
<evidence type="ECO:0000313" key="19">
    <source>
        <dbReference type="Proteomes" id="UP000175669"/>
    </source>
</evidence>
<reference evidence="19" key="1">
    <citation type="submission" date="2016-07" db="EMBL/GenBank/DDBJ databases">
        <authorList>
            <person name="Florea S."/>
            <person name="Webb J.S."/>
            <person name="Jaromczyk J."/>
            <person name="Schardl C.L."/>
        </authorList>
    </citation>
    <scope>NUCLEOTIDE SEQUENCE [LARGE SCALE GENOMIC DNA]</scope>
    <source>
        <strain evidence="19">KCTC 42131</strain>
    </source>
</reference>
<evidence type="ECO:0000256" key="4">
    <source>
        <dbReference type="ARBA" id="ARBA00022475"/>
    </source>
</evidence>
<dbReference type="InterPro" id="IPR050206">
    <property type="entry name" value="FtsK/SpoIIIE/SftA"/>
</dbReference>
<feature type="region of interest" description="Disordered" evidence="15">
    <location>
        <begin position="240"/>
        <end position="261"/>
    </location>
</feature>
<organism evidence="18 19">
    <name type="scientific">Pseudohongiella acticola</name>
    <dbReference type="NCBI Taxonomy" id="1524254"/>
    <lineage>
        <taxon>Bacteria</taxon>
        <taxon>Pseudomonadati</taxon>
        <taxon>Pseudomonadota</taxon>
        <taxon>Gammaproteobacteria</taxon>
        <taxon>Pseudomonadales</taxon>
        <taxon>Pseudohongiellaceae</taxon>
        <taxon>Pseudohongiella</taxon>
    </lineage>
</organism>
<evidence type="ECO:0000256" key="16">
    <source>
        <dbReference type="SAM" id="Phobius"/>
    </source>
</evidence>
<dbReference type="GO" id="GO:0007059">
    <property type="term" value="P:chromosome segregation"/>
    <property type="evidence" value="ECO:0007669"/>
    <property type="project" value="UniProtKB-KW"/>
</dbReference>
<evidence type="ECO:0000256" key="6">
    <source>
        <dbReference type="ARBA" id="ARBA00022692"/>
    </source>
</evidence>
<dbReference type="SUPFAM" id="SSF46785">
    <property type="entry name" value="Winged helix' DNA-binding domain"/>
    <property type="match status" value="1"/>
</dbReference>
<keyword evidence="12 16" id="KW-0472">Membrane</keyword>
<dbReference type="InterPro" id="IPR036390">
    <property type="entry name" value="WH_DNA-bd_sf"/>
</dbReference>
<feature type="transmembrane region" description="Helical" evidence="16">
    <location>
        <begin position="117"/>
        <end position="137"/>
    </location>
</feature>
<comment type="caution">
    <text evidence="18">The sequence shown here is derived from an EMBL/GenBank/DDBJ whole genome shotgun (WGS) entry which is preliminary data.</text>
</comment>
<evidence type="ECO:0000313" key="18">
    <source>
        <dbReference type="EMBL" id="OFE11930.1"/>
    </source>
</evidence>
<name>A0A1E8CHI4_9GAMM</name>
<evidence type="ECO:0000256" key="10">
    <source>
        <dbReference type="ARBA" id="ARBA00022989"/>
    </source>
</evidence>
<dbReference type="InterPro" id="IPR002543">
    <property type="entry name" value="FtsK_dom"/>
</dbReference>
<evidence type="ECO:0000256" key="5">
    <source>
        <dbReference type="ARBA" id="ARBA00022618"/>
    </source>
</evidence>
<keyword evidence="13" id="KW-0131">Cell cycle</keyword>
<dbReference type="SMART" id="SM00843">
    <property type="entry name" value="Ftsk_gamma"/>
    <property type="match status" value="1"/>
</dbReference>
<dbReference type="SUPFAM" id="SSF52540">
    <property type="entry name" value="P-loop containing nucleoside triphosphate hydrolases"/>
    <property type="match status" value="1"/>
</dbReference>
<keyword evidence="7 14" id="KW-0547">Nucleotide-binding</keyword>
<dbReference type="Proteomes" id="UP000175669">
    <property type="component" value="Unassembled WGS sequence"/>
</dbReference>
<dbReference type="GO" id="GO:0005524">
    <property type="term" value="F:ATP binding"/>
    <property type="evidence" value="ECO:0007669"/>
    <property type="project" value="UniProtKB-UniRule"/>
</dbReference>
<evidence type="ECO:0000259" key="17">
    <source>
        <dbReference type="PROSITE" id="PS50901"/>
    </source>
</evidence>
<dbReference type="STRING" id="1524254.PHACT_01210"/>
<dbReference type="InterPro" id="IPR036388">
    <property type="entry name" value="WH-like_DNA-bd_sf"/>
</dbReference>
<dbReference type="Pfam" id="PF13491">
    <property type="entry name" value="FtsK_4TM"/>
    <property type="match status" value="1"/>
</dbReference>
<keyword evidence="8" id="KW-0159">Chromosome partition</keyword>
<keyword evidence="19" id="KW-1185">Reference proteome</keyword>
<dbReference type="InterPro" id="IPR041027">
    <property type="entry name" value="FtsK_alpha"/>
</dbReference>
<dbReference type="InterPro" id="IPR018541">
    <property type="entry name" value="Ftsk_gamma"/>
</dbReference>
<feature type="transmembrane region" description="Helical" evidence="16">
    <location>
        <begin position="75"/>
        <end position="96"/>
    </location>
</feature>
<dbReference type="FunFam" id="3.40.50.300:FF:000209">
    <property type="entry name" value="Cell division protein FtsK"/>
    <property type="match status" value="1"/>
</dbReference>
<proteinExistence type="inferred from homology"/>
<dbReference type="Pfam" id="PF01580">
    <property type="entry name" value="FtsK_SpoIIIE"/>
    <property type="match status" value="1"/>
</dbReference>
<evidence type="ECO:0000256" key="11">
    <source>
        <dbReference type="ARBA" id="ARBA00023125"/>
    </source>
</evidence>
<evidence type="ECO:0000256" key="13">
    <source>
        <dbReference type="ARBA" id="ARBA00023306"/>
    </source>
</evidence>
<keyword evidence="11" id="KW-0238">DNA-binding</keyword>
<feature type="domain" description="FtsK" evidence="17">
    <location>
        <begin position="413"/>
        <end position="629"/>
    </location>
</feature>
<comment type="subcellular location">
    <subcellularLocation>
        <location evidence="1">Cell membrane</location>
        <topology evidence="1">Multi-pass membrane protein</topology>
    </subcellularLocation>
</comment>
<evidence type="ECO:0000256" key="2">
    <source>
        <dbReference type="ARBA" id="ARBA00006474"/>
    </source>
</evidence>
<keyword evidence="10 16" id="KW-1133">Transmembrane helix</keyword>
<feature type="binding site" evidence="14">
    <location>
        <begin position="430"/>
        <end position="437"/>
    </location>
    <ligand>
        <name>ATP</name>
        <dbReference type="ChEBI" id="CHEBI:30616"/>
    </ligand>
</feature>
<dbReference type="Pfam" id="PF09397">
    <property type="entry name" value="FtsK_gamma"/>
    <property type="match status" value="1"/>
</dbReference>
<keyword evidence="6 16" id="KW-0812">Transmembrane</keyword>